<keyword evidence="16 17" id="KW-0472">Membrane</keyword>
<dbReference type="Pfam" id="PF00032">
    <property type="entry name" value="Cytochrom_B_C"/>
    <property type="match status" value="1"/>
</dbReference>
<dbReference type="InterPro" id="IPR027387">
    <property type="entry name" value="Cytb/b6-like_sf"/>
</dbReference>
<evidence type="ECO:0000256" key="3">
    <source>
        <dbReference type="ARBA" id="ARBA00011649"/>
    </source>
</evidence>
<dbReference type="AlphaFoldDB" id="Q0Z877"/>
<evidence type="ECO:0000256" key="6">
    <source>
        <dbReference type="ARBA" id="ARBA00022617"/>
    </source>
</evidence>
<evidence type="ECO:0000256" key="5">
    <source>
        <dbReference type="ARBA" id="ARBA00022448"/>
    </source>
</evidence>
<keyword evidence="13 17" id="KW-0408">Iron</keyword>
<evidence type="ECO:0000256" key="10">
    <source>
        <dbReference type="ARBA" id="ARBA00022792"/>
    </source>
</evidence>
<dbReference type="InterPro" id="IPR005797">
    <property type="entry name" value="Cyt_b/b6_N"/>
</dbReference>
<proteinExistence type="inferred from homology"/>
<dbReference type="EMBL" id="DQ665656">
    <property type="protein sequence ID" value="ABG38306.1"/>
    <property type="molecule type" value="Genomic_DNA"/>
</dbReference>
<organism evidence="20">
    <name type="scientific">Agamermis sp. BH-2006</name>
    <dbReference type="NCBI Taxonomy" id="390897"/>
    <lineage>
        <taxon>Eukaryota</taxon>
        <taxon>Metazoa</taxon>
        <taxon>Ecdysozoa</taxon>
        <taxon>Nematoda</taxon>
        <taxon>Enoplea</taxon>
        <taxon>Dorylaimia</taxon>
        <taxon>Mermithida</taxon>
        <taxon>Mermithoidea</taxon>
        <taxon>Mermithidae</taxon>
        <taxon>Agamermis</taxon>
    </lineage>
</organism>
<evidence type="ECO:0000256" key="12">
    <source>
        <dbReference type="ARBA" id="ARBA00022989"/>
    </source>
</evidence>
<dbReference type="SUPFAM" id="SSF81342">
    <property type="entry name" value="Transmembrane di-heme cytochromes"/>
    <property type="match status" value="1"/>
</dbReference>
<evidence type="ECO:0000256" key="16">
    <source>
        <dbReference type="ARBA" id="ARBA00023136"/>
    </source>
</evidence>
<dbReference type="Gene3D" id="1.20.810.10">
    <property type="entry name" value="Cytochrome Bc1 Complex, Chain C"/>
    <property type="match status" value="1"/>
</dbReference>
<evidence type="ECO:0000256" key="9">
    <source>
        <dbReference type="ARBA" id="ARBA00022723"/>
    </source>
</evidence>
<gene>
    <name evidence="20" type="primary">cob</name>
</gene>
<feature type="domain" description="Cytochrome b/b6 C-terminal region profile" evidence="19">
    <location>
        <begin position="204"/>
        <end position="373"/>
    </location>
</feature>
<keyword evidence="12 17" id="KW-1133">Transmembrane helix</keyword>
<feature type="transmembrane region" description="Helical" evidence="17">
    <location>
        <begin position="68"/>
        <end position="89"/>
    </location>
</feature>
<keyword evidence="15 17" id="KW-0496">Mitochondrion</keyword>
<evidence type="ECO:0000313" key="20">
    <source>
        <dbReference type="EMBL" id="ABG38306.1"/>
    </source>
</evidence>
<dbReference type="PANTHER" id="PTHR19271">
    <property type="entry name" value="CYTOCHROME B"/>
    <property type="match status" value="1"/>
</dbReference>
<evidence type="ECO:0000256" key="11">
    <source>
        <dbReference type="ARBA" id="ARBA00022982"/>
    </source>
</evidence>
<comment type="function">
    <text evidence="1 17">Component of the ubiquinol-cytochrome c reductase complex (complex III or cytochrome b-c1 complex) that is part of the mitochondrial respiratory chain. The b-c1 complex mediates electron transfer from ubiquinol to cytochrome c. Contributes to the generation of a proton gradient across the mitochondrial membrane that is then used for ATP synthesis.</text>
</comment>
<reference evidence="20" key="1">
    <citation type="submission" date="2006-05" db="EMBL/GenBank/DDBJ databases">
        <title>Complete mitochondrial genome of a new pillbug parasite nematode.</title>
        <authorList>
            <person name="Hyman B."/>
            <person name="Tang S."/>
        </authorList>
    </citation>
    <scope>NUCLEOTIDE SEQUENCE</scope>
    <source>
        <strain evidence="20">Riverside</strain>
    </source>
</reference>
<feature type="transmembrane region" description="Helical" evidence="17">
    <location>
        <begin position="311"/>
        <end position="329"/>
    </location>
</feature>
<name>Q0Z877_9BILA</name>
<feature type="transmembrane region" description="Helical" evidence="17">
    <location>
        <begin position="24"/>
        <end position="48"/>
    </location>
</feature>
<dbReference type="InterPro" id="IPR016174">
    <property type="entry name" value="Di-haem_cyt_TM"/>
</dbReference>
<evidence type="ECO:0000256" key="1">
    <source>
        <dbReference type="ARBA" id="ARBA00002566"/>
    </source>
</evidence>
<keyword evidence="5 17" id="KW-0813">Transport</keyword>
<dbReference type="CDD" id="cd00284">
    <property type="entry name" value="Cytochrome_b_N"/>
    <property type="match status" value="1"/>
</dbReference>
<feature type="transmembrane region" description="Helical" evidence="17">
    <location>
        <begin position="109"/>
        <end position="128"/>
    </location>
</feature>
<comment type="subcellular location">
    <subcellularLocation>
        <location evidence="2">Mitochondrion inner membrane</location>
        <topology evidence="2">Multi-pass membrane protein</topology>
    </subcellularLocation>
</comment>
<dbReference type="Pfam" id="PF00033">
    <property type="entry name" value="Cytochrome_B"/>
    <property type="match status" value="1"/>
</dbReference>
<dbReference type="InterPro" id="IPR036150">
    <property type="entry name" value="Cyt_b/b6_C_sf"/>
</dbReference>
<dbReference type="PANTHER" id="PTHR19271:SF16">
    <property type="entry name" value="CYTOCHROME B"/>
    <property type="match status" value="1"/>
</dbReference>
<keyword evidence="14" id="KW-0830">Ubiquinone</keyword>
<dbReference type="SUPFAM" id="SSF81648">
    <property type="entry name" value="a domain/subunit of cytochrome bc1 complex (Ubiquinol-cytochrome c reductase)"/>
    <property type="match status" value="1"/>
</dbReference>
<comment type="subunit">
    <text evidence="3">The main subunits of complex b-c1 are: cytochrome b, cytochrome c1 and the Rieske protein.</text>
</comment>
<dbReference type="GO" id="GO:0046872">
    <property type="term" value="F:metal ion binding"/>
    <property type="evidence" value="ECO:0007669"/>
    <property type="project" value="UniProtKB-UniRule"/>
</dbReference>
<evidence type="ECO:0000256" key="15">
    <source>
        <dbReference type="ARBA" id="ARBA00023128"/>
    </source>
</evidence>
<dbReference type="PROSITE" id="PS51002">
    <property type="entry name" value="CYTB_NTER"/>
    <property type="match status" value="1"/>
</dbReference>
<comment type="similarity">
    <text evidence="17">Belongs to the cytochrome b family.</text>
</comment>
<dbReference type="GO" id="GO:0006122">
    <property type="term" value="P:mitochondrial electron transport, ubiquinol to cytochrome c"/>
    <property type="evidence" value="ECO:0007669"/>
    <property type="project" value="TreeGrafter"/>
</dbReference>
<feature type="transmembrane region" description="Helical" evidence="17">
    <location>
        <begin position="135"/>
        <end position="156"/>
    </location>
</feature>
<dbReference type="InterPro" id="IPR005798">
    <property type="entry name" value="Cyt_b/b6_C"/>
</dbReference>
<evidence type="ECO:0000256" key="4">
    <source>
        <dbReference type="ARBA" id="ARBA00013531"/>
    </source>
</evidence>
<feature type="domain" description="Cytochrome b/b6 N-terminal region profile" evidence="18">
    <location>
        <begin position="1"/>
        <end position="204"/>
    </location>
</feature>
<evidence type="ECO:0000256" key="8">
    <source>
        <dbReference type="ARBA" id="ARBA00022692"/>
    </source>
</evidence>
<keyword evidence="10" id="KW-0999">Mitochondrion inner membrane</keyword>
<feature type="transmembrane region" description="Helical" evidence="17">
    <location>
        <begin position="284"/>
        <end position="304"/>
    </location>
</feature>
<evidence type="ECO:0000256" key="7">
    <source>
        <dbReference type="ARBA" id="ARBA00022660"/>
    </source>
</evidence>
<accession>Q0Z877</accession>
<feature type="transmembrane region" description="Helical" evidence="17">
    <location>
        <begin position="349"/>
        <end position="372"/>
    </location>
</feature>
<evidence type="ECO:0000256" key="17">
    <source>
        <dbReference type="RuleBase" id="RU362117"/>
    </source>
</evidence>
<dbReference type="GO" id="GO:0005743">
    <property type="term" value="C:mitochondrial inner membrane"/>
    <property type="evidence" value="ECO:0007669"/>
    <property type="project" value="UniProtKB-SubCell"/>
</dbReference>
<evidence type="ECO:0000259" key="18">
    <source>
        <dbReference type="PROSITE" id="PS51002"/>
    </source>
</evidence>
<evidence type="ECO:0000259" key="19">
    <source>
        <dbReference type="PROSITE" id="PS51003"/>
    </source>
</evidence>
<comment type="cofactor">
    <cofactor evidence="17">
        <name>heme b</name>
        <dbReference type="ChEBI" id="CHEBI:60344"/>
    </cofactor>
    <text evidence="17">Binds 2 heme groups non-covalently.</text>
</comment>
<evidence type="ECO:0000256" key="2">
    <source>
        <dbReference type="ARBA" id="ARBA00004448"/>
    </source>
</evidence>
<dbReference type="InterPro" id="IPR048259">
    <property type="entry name" value="Cytochrome_b_N_euk/bac"/>
</dbReference>
<geneLocation type="mitochondrion" evidence="20"/>
<evidence type="ECO:0000256" key="14">
    <source>
        <dbReference type="ARBA" id="ARBA00023075"/>
    </source>
</evidence>
<feature type="transmembrane region" description="Helical" evidence="17">
    <location>
        <begin position="219"/>
        <end position="238"/>
    </location>
</feature>
<protein>
    <recommendedName>
        <fullName evidence="4 17">Cytochrome b</fullName>
    </recommendedName>
</protein>
<dbReference type="GO" id="GO:0008121">
    <property type="term" value="F:quinol-cytochrome-c reductase activity"/>
    <property type="evidence" value="ECO:0007669"/>
    <property type="project" value="TreeGrafter"/>
</dbReference>
<dbReference type="GO" id="GO:0016491">
    <property type="term" value="F:oxidoreductase activity"/>
    <property type="evidence" value="ECO:0007669"/>
    <property type="project" value="UniProtKB-UniRule"/>
</dbReference>
<feature type="transmembrane region" description="Helical" evidence="17">
    <location>
        <begin position="176"/>
        <end position="198"/>
    </location>
</feature>
<keyword evidence="8 17" id="KW-0812">Transmembrane</keyword>
<keyword evidence="11 17" id="KW-0249">Electron transport</keyword>
<keyword evidence="7 17" id="KW-0679">Respiratory chain</keyword>
<keyword evidence="6 17" id="KW-0349">Heme</keyword>
<dbReference type="PROSITE" id="PS51003">
    <property type="entry name" value="CYTB_CTER"/>
    <property type="match status" value="1"/>
</dbReference>
<evidence type="ECO:0000256" key="13">
    <source>
        <dbReference type="ARBA" id="ARBA00023004"/>
    </source>
</evidence>
<sequence>MYVNFVNEYNKLKLKLKAPLNLSYWWNLGSFVSLIMSIQIITGLFLTFYYENSENCFDSIYIIHIETFYGVLVHFIHLNVSSIIFFLIYLHMTKGLIFSSFSMMKITWISGWIMMMLSMLSAFMGYVLPWGQMSLWGATVITNLLSAIPVIGKMMVEWIWGGYFVSNFTMKMFFSFHFLVPFIILIFIMIHLIILHYYGSNNPIGNFSLMKIEFNPIYSFKDLMSIIFIILMFVLFFYSPYFMVDPENFIKSNPMISPIHIQPEWYFLQYYAILRAIPNKLGGVLFFLLSLILLMMMIFFNYSMMMNNMKLWNLMTIMFIMSNIILVWLGGMPVEYPYLILSQILTFIYFLNFLLIYMFNYLNFILGMYFIYSEHLKSHSKYNMLMIL</sequence>
<keyword evidence="9 17" id="KW-0479">Metal-binding</keyword>